<sequence length="289" mass="31131">MSVAVLFATTFATTAKAECDPSFVDGDNTIRLIPPPSFSSDQLNETFQVRIRNAGDEPCLLRLGVGRRIADGSQQFPTYSLTGPDGNVPLSSLSGAPDTGSFGTEFVAPPGEQVVIAYEIRMDVGWGSEAGIFTEDLVFQLFDDRPGHPPIIRDARLMLEIPKMALIRFAGVSGIDGPALIEMGAISPHSVTQSPPFALRILSTSGYRMELVSDNGGALRRVNGPDLIPYELSLRGQRLELDGTSDGIEVNRHTSSLGDVHPVTVIIQPNPEYHAGDYSDRVFITVTAM</sequence>
<protein>
    <recommendedName>
        <fullName evidence="3">Spore coat protein U domain-containing protein</fullName>
    </recommendedName>
</protein>
<organism evidence="1 2">
    <name type="scientific">Aurantiacibacter zhengii</name>
    <dbReference type="NCBI Taxonomy" id="2307003"/>
    <lineage>
        <taxon>Bacteria</taxon>
        <taxon>Pseudomonadati</taxon>
        <taxon>Pseudomonadota</taxon>
        <taxon>Alphaproteobacteria</taxon>
        <taxon>Sphingomonadales</taxon>
        <taxon>Erythrobacteraceae</taxon>
        <taxon>Aurantiacibacter</taxon>
    </lineage>
</organism>
<evidence type="ECO:0000313" key="2">
    <source>
        <dbReference type="Proteomes" id="UP000286576"/>
    </source>
</evidence>
<dbReference type="EMBL" id="QXFL01000004">
    <property type="protein sequence ID" value="RIV85662.1"/>
    <property type="molecule type" value="Genomic_DNA"/>
</dbReference>
<dbReference type="AlphaFoldDB" id="A0A418NRU8"/>
<name>A0A418NRU8_9SPHN</name>
<proteinExistence type="predicted"/>
<keyword evidence="2" id="KW-1185">Reference proteome</keyword>
<evidence type="ECO:0008006" key="3">
    <source>
        <dbReference type="Google" id="ProtNLM"/>
    </source>
</evidence>
<accession>A0A418NRU8</accession>
<comment type="caution">
    <text evidence="1">The sequence shown here is derived from an EMBL/GenBank/DDBJ whole genome shotgun (WGS) entry which is preliminary data.</text>
</comment>
<gene>
    <name evidence="1" type="ORF">D2V07_09965</name>
</gene>
<dbReference type="Proteomes" id="UP000286576">
    <property type="component" value="Unassembled WGS sequence"/>
</dbReference>
<reference evidence="1 2" key="1">
    <citation type="submission" date="2018-08" db="EMBL/GenBank/DDBJ databases">
        <title>Erythrobacter zhengii sp.nov., a bacterium isolated from deep-sea sediment.</title>
        <authorList>
            <person name="Fang C."/>
            <person name="Wu Y.-H."/>
            <person name="Sun C."/>
            <person name="Wang H."/>
            <person name="Cheng H."/>
            <person name="Meng F.-X."/>
            <person name="Wang C.-S."/>
            <person name="Xu X.-W."/>
        </authorList>
    </citation>
    <scope>NUCLEOTIDE SEQUENCE [LARGE SCALE GENOMIC DNA]</scope>
    <source>
        <strain evidence="1 2">V18</strain>
    </source>
</reference>
<evidence type="ECO:0000313" key="1">
    <source>
        <dbReference type="EMBL" id="RIV85662.1"/>
    </source>
</evidence>